<comment type="similarity">
    <text evidence="1">Belongs to the short-chain dehydrogenases/reductases (SDR) family.</text>
</comment>
<dbReference type="SUPFAM" id="SSF51735">
    <property type="entry name" value="NAD(P)-binding Rossmann-fold domains"/>
    <property type="match status" value="3"/>
</dbReference>
<evidence type="ECO:0000256" key="1">
    <source>
        <dbReference type="ARBA" id="ARBA00006484"/>
    </source>
</evidence>
<proteinExistence type="inferred from homology"/>
<dbReference type="CDD" id="cd05233">
    <property type="entry name" value="SDR_c"/>
    <property type="match status" value="1"/>
</dbReference>
<keyword evidence="2" id="KW-0521">NADP</keyword>
<dbReference type="Gene3D" id="3.40.50.720">
    <property type="entry name" value="NAD(P)-binding Rossmann-like Domain"/>
    <property type="match status" value="3"/>
</dbReference>
<evidence type="ECO:0000256" key="4">
    <source>
        <dbReference type="ARBA" id="ARBA00026118"/>
    </source>
</evidence>
<dbReference type="PANTHER" id="PTHR43963:SF6">
    <property type="entry name" value="CHAIN DEHYDROGENASE FAMILY PROTEIN, PUTATIVE (AFU_ORTHOLOGUE AFUA_3G15350)-RELATED"/>
    <property type="match status" value="1"/>
</dbReference>
<dbReference type="PANTHER" id="PTHR43963">
    <property type="entry name" value="CARBONYL REDUCTASE 1-RELATED"/>
    <property type="match status" value="1"/>
</dbReference>
<dbReference type="Pfam" id="PF00106">
    <property type="entry name" value="adh_short"/>
    <property type="match status" value="3"/>
</dbReference>
<dbReference type="PRINTS" id="PR00081">
    <property type="entry name" value="GDHRDH"/>
</dbReference>
<dbReference type="InterPro" id="IPR045313">
    <property type="entry name" value="CBR1-like"/>
</dbReference>
<dbReference type="Proteomes" id="UP000050791">
    <property type="component" value="Unassembled WGS sequence"/>
</dbReference>
<dbReference type="InterPro" id="IPR002347">
    <property type="entry name" value="SDR_fam"/>
</dbReference>
<dbReference type="InterPro" id="IPR036291">
    <property type="entry name" value="NAD(P)-bd_dom_sf"/>
</dbReference>
<dbReference type="GO" id="GO:0004090">
    <property type="term" value="F:carbonyl reductase (NADPH) activity"/>
    <property type="evidence" value="ECO:0007669"/>
    <property type="project" value="UniProtKB-EC"/>
</dbReference>
<protein>
    <recommendedName>
        <fullName evidence="4">carbonyl reductase (NADPH)</fullName>
        <ecNumber evidence="4">1.1.1.184</ecNumber>
    </recommendedName>
</protein>
<dbReference type="EC" id="1.1.1.184" evidence="4"/>
<accession>A0AA85B6L3</accession>
<evidence type="ECO:0000313" key="6">
    <source>
        <dbReference type="WBParaSite" id="SMTH1_36230.1"/>
    </source>
</evidence>
<reference evidence="6" key="1">
    <citation type="submission" date="2023-11" db="UniProtKB">
        <authorList>
            <consortium name="WormBaseParasite"/>
        </authorList>
    </citation>
    <scope>IDENTIFICATION</scope>
</reference>
<dbReference type="WBParaSite" id="SMTH1_36230.1">
    <property type="protein sequence ID" value="SMTH1_36230.1"/>
    <property type="gene ID" value="SMTH1_36230"/>
</dbReference>
<sequence>MKLAFVTGSNKGIGYTIVEKLAEFYGTSGEWDIYLTGKKLLVDNLTARNVELGQEAVEKLSNKGLDVKFHQLDITDRDSRKAFLTFVERNYPNGINIAVNNAGIAFKADTPESHGEQARVTVNTNFTSTVDFTEEFIPLLAENARVVNVSSTLSLSNLMELSDDLYEKFVGKMNLFELKELMAEFVRSAEDGTYSEKGWVSSAYAVSKIGLTKASFIFGEMLKDDPRGIVINSVTGSNKGIGYTIVEKLAEFYGTSGEWDIYLTGKKLLVDNLTARNVELGQEAVEKLSNKGLDVKFHQLDITDRDSRKAFLTFVERNYPNGINIAVNNAGIAFKADTPESHGEQARVTVNTNFTSTVDFTEEFIPLLAENARSAEDGTYSEKGWVSSAYAVSKIGLTKASFIFGEMLKDDPRGIVINSVTGSNKGIGYTIVEKLAEFYGTSGEWDIYLTARNVELGQEAVEKLSNKGLDVKFHQLDITDRDSRKAFLTFVERNYPNGINIAVNNAGIAFKADTPESHGEQARVTVNTNFTSTVDFTEEFIPLLAENARVVNVSSTLSLSNLMELSDDLYEKFVGKMNLFELKELMAEFVRSAEDGTYSEKGWVSSAYAVSKIGLTKASFIFGEMLKDDPRGIVINSCCPGFVDTDMTDHKGVKTTDEGADTPFYLATLPIGSKEPINQFVYERKVVKWSK</sequence>
<evidence type="ECO:0000256" key="2">
    <source>
        <dbReference type="ARBA" id="ARBA00022857"/>
    </source>
</evidence>
<dbReference type="CDD" id="cd05324">
    <property type="entry name" value="carb_red_PTCR-like_SDR_c"/>
    <property type="match status" value="1"/>
</dbReference>
<evidence type="ECO:0000256" key="3">
    <source>
        <dbReference type="ARBA" id="ARBA00023002"/>
    </source>
</evidence>
<keyword evidence="3" id="KW-0560">Oxidoreductase</keyword>
<dbReference type="AlphaFoldDB" id="A0AA85B6L3"/>
<organism evidence="5 6">
    <name type="scientific">Schistosoma mattheei</name>
    <dbReference type="NCBI Taxonomy" id="31246"/>
    <lineage>
        <taxon>Eukaryota</taxon>
        <taxon>Metazoa</taxon>
        <taxon>Spiralia</taxon>
        <taxon>Lophotrochozoa</taxon>
        <taxon>Platyhelminthes</taxon>
        <taxon>Trematoda</taxon>
        <taxon>Digenea</taxon>
        <taxon>Strigeidida</taxon>
        <taxon>Schistosomatoidea</taxon>
        <taxon>Schistosomatidae</taxon>
        <taxon>Schistosoma</taxon>
    </lineage>
</organism>
<evidence type="ECO:0000313" key="5">
    <source>
        <dbReference type="Proteomes" id="UP000050791"/>
    </source>
</evidence>
<name>A0AA85B6L3_9TREM</name>